<dbReference type="InterPro" id="IPR013022">
    <property type="entry name" value="Xyl_isomerase-like_TIM-brl"/>
</dbReference>
<gene>
    <name evidence="3" type="ORF">JN11_00553</name>
</gene>
<reference evidence="3 4" key="1">
    <citation type="submission" date="2019-07" db="EMBL/GenBank/DDBJ databases">
        <title>Genomic Encyclopedia of Archaeal and Bacterial Type Strains, Phase II (KMG-II): from individual species to whole genera.</title>
        <authorList>
            <person name="Goeker M."/>
        </authorList>
    </citation>
    <scope>NUCLEOTIDE SEQUENCE [LARGE SCALE GENOMIC DNA]</scope>
    <source>
        <strain evidence="3 4">ATCC BAA-1854</strain>
    </source>
</reference>
<dbReference type="InterPro" id="IPR050417">
    <property type="entry name" value="Sugar_Epim/Isomerase"/>
</dbReference>
<protein>
    <submittedName>
        <fullName evidence="3">Hydroxypyruvate isomerase</fullName>
    </submittedName>
</protein>
<accession>A0A562UG67</accession>
<name>A0A562UG67_9SPHI</name>
<sequence>MATQQNRRSAIRNIVAGTAAITATGMLSSFKKEEIKETLSDKLKGNINHSVSPWCYSELTLDQLCEVSKQIGITGIDLCGPKDWPILQKHGMYSPMCNGAEINLTDGFGDKQFHATLQKNYSDMIPLVAKNGYKNLICFSGSRRGKDDETGWNNCVEGLKPIVALAEKHNVVLAMELLNSKIDHKDYQCSRVEWGVELAKRLNSENFKLLFDIYHMQIMEGDIIRNITDYHQYICHFHTGGIPGRHEIDDTQELFYPAVMRAIAATGFKGYVGQEFVPKQADKVASLRNAIHICDV</sequence>
<dbReference type="GO" id="GO:0016853">
    <property type="term" value="F:isomerase activity"/>
    <property type="evidence" value="ECO:0007669"/>
    <property type="project" value="UniProtKB-KW"/>
</dbReference>
<feature type="domain" description="Xylose isomerase-like TIM barrel" evidence="2">
    <location>
        <begin position="87"/>
        <end position="277"/>
    </location>
</feature>
<keyword evidence="3" id="KW-0670">Pyruvate</keyword>
<evidence type="ECO:0000259" key="2">
    <source>
        <dbReference type="Pfam" id="PF01261"/>
    </source>
</evidence>
<dbReference type="PANTHER" id="PTHR43489">
    <property type="entry name" value="ISOMERASE"/>
    <property type="match status" value="1"/>
</dbReference>
<comment type="caution">
    <text evidence="3">The sequence shown here is derived from an EMBL/GenBank/DDBJ whole genome shotgun (WGS) entry which is preliminary data.</text>
</comment>
<dbReference type="Gene3D" id="3.20.20.150">
    <property type="entry name" value="Divalent-metal-dependent TIM barrel enzymes"/>
    <property type="match status" value="1"/>
</dbReference>
<organism evidence="3 4">
    <name type="scientific">Mucilaginibacter frigoritolerans</name>
    <dbReference type="NCBI Taxonomy" id="652788"/>
    <lineage>
        <taxon>Bacteria</taxon>
        <taxon>Pseudomonadati</taxon>
        <taxon>Bacteroidota</taxon>
        <taxon>Sphingobacteriia</taxon>
        <taxon>Sphingobacteriales</taxon>
        <taxon>Sphingobacteriaceae</taxon>
        <taxon>Mucilaginibacter</taxon>
    </lineage>
</organism>
<keyword evidence="4" id="KW-1185">Reference proteome</keyword>
<dbReference type="InterPro" id="IPR036237">
    <property type="entry name" value="Xyl_isomerase-like_sf"/>
</dbReference>
<evidence type="ECO:0000256" key="1">
    <source>
        <dbReference type="ARBA" id="ARBA00023235"/>
    </source>
</evidence>
<proteinExistence type="predicted"/>
<dbReference type="AlphaFoldDB" id="A0A562UG67"/>
<dbReference type="SUPFAM" id="SSF51658">
    <property type="entry name" value="Xylose isomerase-like"/>
    <property type="match status" value="1"/>
</dbReference>
<dbReference type="RefSeq" id="WP_144909358.1">
    <property type="nucleotide sequence ID" value="NZ_VLLI01000001.1"/>
</dbReference>
<dbReference type="Proteomes" id="UP000317010">
    <property type="component" value="Unassembled WGS sequence"/>
</dbReference>
<dbReference type="Pfam" id="PF01261">
    <property type="entry name" value="AP_endonuc_2"/>
    <property type="match status" value="1"/>
</dbReference>
<dbReference type="EMBL" id="VLLI01000001">
    <property type="protein sequence ID" value="TWJ04830.1"/>
    <property type="molecule type" value="Genomic_DNA"/>
</dbReference>
<dbReference type="OrthoDB" id="9786584at2"/>
<evidence type="ECO:0000313" key="4">
    <source>
        <dbReference type="Proteomes" id="UP000317010"/>
    </source>
</evidence>
<evidence type="ECO:0000313" key="3">
    <source>
        <dbReference type="EMBL" id="TWJ04830.1"/>
    </source>
</evidence>
<dbReference type="PANTHER" id="PTHR43489:SF3">
    <property type="entry name" value="XYLOSE ISOMERASE DOMAIN PROTEIN TIM BARREL"/>
    <property type="match status" value="1"/>
</dbReference>
<keyword evidence="1 3" id="KW-0413">Isomerase</keyword>